<accession>A0ABW8ZB91</accession>
<comment type="caution">
    <text evidence="2">The sequence shown here is derived from an EMBL/GenBank/DDBJ whole genome shotgun (WGS) entry which is preliminary data.</text>
</comment>
<name>A0ABW8ZB91_9BURK</name>
<gene>
    <name evidence="2" type="ORF">PQR63_16870</name>
</gene>
<evidence type="ECO:0000313" key="2">
    <source>
        <dbReference type="EMBL" id="MFL9880075.1"/>
    </source>
</evidence>
<organism evidence="2 3">
    <name type="scientific">Herbaspirillum rhizosphaerae</name>
    <dbReference type="NCBI Taxonomy" id="346179"/>
    <lineage>
        <taxon>Bacteria</taxon>
        <taxon>Pseudomonadati</taxon>
        <taxon>Pseudomonadota</taxon>
        <taxon>Betaproteobacteria</taxon>
        <taxon>Burkholderiales</taxon>
        <taxon>Oxalobacteraceae</taxon>
        <taxon>Herbaspirillum</taxon>
    </lineage>
</organism>
<keyword evidence="3" id="KW-1185">Reference proteome</keyword>
<dbReference type="InterPro" id="IPR050486">
    <property type="entry name" value="Mannose-1P_guanyltransferase"/>
</dbReference>
<reference evidence="2 3" key="1">
    <citation type="journal article" date="2024" name="Chem. Sci.">
        <title>Discovery of megapolipeptins by genome mining of a Burkholderiales bacteria collection.</title>
        <authorList>
            <person name="Paulo B.S."/>
            <person name="Recchia M.J.J."/>
            <person name="Lee S."/>
            <person name="Fergusson C.H."/>
            <person name="Romanowski S.B."/>
            <person name="Hernandez A."/>
            <person name="Krull N."/>
            <person name="Liu D.Y."/>
            <person name="Cavanagh H."/>
            <person name="Bos A."/>
            <person name="Gray C.A."/>
            <person name="Murphy B.T."/>
            <person name="Linington R.G."/>
            <person name="Eustaquio A.S."/>
        </authorList>
    </citation>
    <scope>NUCLEOTIDE SEQUENCE [LARGE SCALE GENOMIC DNA]</scope>
    <source>
        <strain evidence="2 3">RL21-008-BIB-B</strain>
    </source>
</reference>
<dbReference type="InterPro" id="IPR005835">
    <property type="entry name" value="NTP_transferase_dom"/>
</dbReference>
<evidence type="ECO:0000259" key="1">
    <source>
        <dbReference type="Pfam" id="PF00483"/>
    </source>
</evidence>
<dbReference type="Pfam" id="PF00483">
    <property type="entry name" value="NTP_transferase"/>
    <property type="match status" value="1"/>
</dbReference>
<dbReference type="EMBL" id="JAQQFR010000011">
    <property type="protein sequence ID" value="MFL9880075.1"/>
    <property type="molecule type" value="Genomic_DNA"/>
</dbReference>
<dbReference type="PANTHER" id="PTHR22572">
    <property type="entry name" value="SUGAR-1-PHOSPHATE GUANYL TRANSFERASE"/>
    <property type="match status" value="1"/>
</dbReference>
<dbReference type="Gene3D" id="3.90.550.10">
    <property type="entry name" value="Spore Coat Polysaccharide Biosynthesis Protein SpsA, Chain A"/>
    <property type="match status" value="1"/>
</dbReference>
<evidence type="ECO:0000313" key="3">
    <source>
        <dbReference type="Proteomes" id="UP001629214"/>
    </source>
</evidence>
<dbReference type="RefSeq" id="WP_408169155.1">
    <property type="nucleotide sequence ID" value="NZ_JAQQFR010000011.1"/>
</dbReference>
<proteinExistence type="predicted"/>
<feature type="domain" description="Nucleotidyl transferase" evidence="1">
    <location>
        <begin position="3"/>
        <end position="229"/>
    </location>
</feature>
<dbReference type="InterPro" id="IPR029044">
    <property type="entry name" value="Nucleotide-diphossugar_trans"/>
</dbReference>
<dbReference type="CDD" id="cd04181">
    <property type="entry name" value="NTP_transferase"/>
    <property type="match status" value="1"/>
</dbReference>
<protein>
    <submittedName>
        <fullName evidence="2">Nucleotidyltransferase family protein</fullName>
    </submittedName>
</protein>
<dbReference type="SUPFAM" id="SSF53448">
    <property type="entry name" value="Nucleotide-diphospho-sugar transferases"/>
    <property type="match status" value="1"/>
</dbReference>
<dbReference type="Proteomes" id="UP001629214">
    <property type="component" value="Unassembled WGS sequence"/>
</dbReference>
<sequence length="264" mass="29678">MRALLLAAGLGTRLQPLTNFLPKCLVPINGRPLLDYWIGNLLAQGVDQILINTHYQAPLVTEYLRQSSWNNQVTLIYEKQLLGTAGTALANWDFFRSEPFLIAHADNLTRFNCAEFMDAHHHRPVDAALTMMLFETEDPRSCGIVDLDNDGIVQAFHEKVANPPGNLANAAVYIVEPTVLEFMATLGKPEIDFSTEVIPHFIGRIFTFSNSSYHRDIGTIKSWTEAQRDFDMPAALPENQLAWNRLLDTLSPDLPRLMNTLTTI</sequence>